<dbReference type="Proteomes" id="UP000265816">
    <property type="component" value="Unassembled WGS sequence"/>
</dbReference>
<evidence type="ECO:0000313" key="1">
    <source>
        <dbReference type="EMBL" id="RID82012.1"/>
    </source>
</evidence>
<reference evidence="1 2" key="1">
    <citation type="submission" date="2018-08" db="EMBL/GenBank/DDBJ databases">
        <title>Bacillus jemisoniae sp. nov., Bacillus chryseoplanitiae sp. nov., Bacillus resnikiae sp. nov., and Bacillus frankliniae sp. nov., isolated from Viking spacecraft and associated surfaces.</title>
        <authorList>
            <person name="Seuylemezian A."/>
            <person name="Vaishampayan P."/>
        </authorList>
    </citation>
    <scope>NUCLEOTIDE SEQUENCE [LARGE SCALE GENOMIC DNA]</scope>
    <source>
        <strain evidence="1 2">JJ-247</strain>
    </source>
</reference>
<protein>
    <submittedName>
        <fullName evidence="1">Uncharacterized protein</fullName>
    </submittedName>
</protein>
<sequence length="62" mass="7164">MTIVDFDFVDGPNAAKLKGKAYREDMYECVVRAACRREGARYFPVKSKYLNQSQMLNQQKLA</sequence>
<gene>
    <name evidence="1" type="ORF">D1970_20035</name>
</gene>
<comment type="caution">
    <text evidence="1">The sequence shown here is derived from an EMBL/GenBank/DDBJ whole genome shotgun (WGS) entry which is preliminary data.</text>
</comment>
<evidence type="ECO:0000313" key="2">
    <source>
        <dbReference type="Proteomes" id="UP000265816"/>
    </source>
</evidence>
<dbReference type="EMBL" id="QWVT01000044">
    <property type="protein sequence ID" value="RID82012.1"/>
    <property type="molecule type" value="Genomic_DNA"/>
</dbReference>
<dbReference type="AlphaFoldDB" id="A0A398AWJ8"/>
<proteinExistence type="predicted"/>
<keyword evidence="2" id="KW-1185">Reference proteome</keyword>
<organism evidence="1 2">
    <name type="scientific">Mesobacillus zeae</name>
    <dbReference type="NCBI Taxonomy" id="1917180"/>
    <lineage>
        <taxon>Bacteria</taxon>
        <taxon>Bacillati</taxon>
        <taxon>Bacillota</taxon>
        <taxon>Bacilli</taxon>
        <taxon>Bacillales</taxon>
        <taxon>Bacillaceae</taxon>
        <taxon>Mesobacillus</taxon>
    </lineage>
</organism>
<name>A0A398AWJ8_9BACI</name>
<dbReference type="RefSeq" id="WP_119114626.1">
    <property type="nucleotide sequence ID" value="NZ_CBCSEO010000001.1"/>
</dbReference>
<dbReference type="OrthoDB" id="9763643at2"/>
<accession>A0A398AWJ8</accession>